<keyword evidence="4" id="KW-1185">Reference proteome</keyword>
<keyword evidence="2" id="KW-0472">Membrane</keyword>
<reference evidence="3 4" key="1">
    <citation type="journal article" date="2013" name="Genome Announc.">
        <title>Draft genome sequences for three mercury-methylating, sulfate-reducing bacteria.</title>
        <authorList>
            <person name="Brown S.D."/>
            <person name="Hurt R.A.Jr."/>
            <person name="Gilmour C.C."/>
            <person name="Elias D.A."/>
        </authorList>
    </citation>
    <scope>NUCLEOTIDE SEQUENCE [LARGE SCALE GENOMIC DNA]</scope>
    <source>
        <strain evidence="3 4">DSM 2059</strain>
    </source>
</reference>
<sequence length="123" mass="13182">MTATVAARRAHAGKGGGRRRIRRRMFNILCTCIWTAVLASAVPAWTGERLPAGGDPDGRAIVSKVSEHAPEPDARTGPPAGHDVPESDADRFFRDVMLPGVGLLVIIIAVALTTIFFPKRNRG</sequence>
<dbReference type="AlphaFoldDB" id="S7V4U8"/>
<evidence type="ECO:0000256" key="2">
    <source>
        <dbReference type="SAM" id="Phobius"/>
    </source>
</evidence>
<gene>
    <name evidence="3" type="ORF">dsmv_1933</name>
</gene>
<dbReference type="STRING" id="897.B2D07_18195"/>
<feature type="compositionally biased region" description="Basic and acidic residues" evidence="1">
    <location>
        <begin position="65"/>
        <end position="74"/>
    </location>
</feature>
<name>S7V4U8_DESML</name>
<evidence type="ECO:0000256" key="1">
    <source>
        <dbReference type="SAM" id="MobiDB-lite"/>
    </source>
</evidence>
<comment type="caution">
    <text evidence="3">The sequence shown here is derived from an EMBL/GenBank/DDBJ whole genome shotgun (WGS) entry which is preliminary data.</text>
</comment>
<dbReference type="OrthoDB" id="10005051at2"/>
<feature type="transmembrane region" description="Helical" evidence="2">
    <location>
        <begin position="96"/>
        <end position="117"/>
    </location>
</feature>
<dbReference type="EMBL" id="ATHJ01000073">
    <property type="protein sequence ID" value="EPR41654.1"/>
    <property type="molecule type" value="Genomic_DNA"/>
</dbReference>
<organism evidence="3 4">
    <name type="scientific">Desulfococcus multivorans DSM 2059</name>
    <dbReference type="NCBI Taxonomy" id="1121405"/>
    <lineage>
        <taxon>Bacteria</taxon>
        <taxon>Pseudomonadati</taxon>
        <taxon>Thermodesulfobacteriota</taxon>
        <taxon>Desulfobacteria</taxon>
        <taxon>Desulfobacterales</taxon>
        <taxon>Desulfococcaceae</taxon>
        <taxon>Desulfococcus</taxon>
    </lineage>
</organism>
<evidence type="ECO:0000313" key="3">
    <source>
        <dbReference type="EMBL" id="EPR41654.1"/>
    </source>
</evidence>
<evidence type="ECO:0000313" key="4">
    <source>
        <dbReference type="Proteomes" id="UP000014977"/>
    </source>
</evidence>
<keyword evidence="2" id="KW-1133">Transmembrane helix</keyword>
<feature type="transmembrane region" description="Helical" evidence="2">
    <location>
        <begin position="26"/>
        <end position="46"/>
    </location>
</feature>
<accession>S7V4U8</accession>
<proteinExistence type="predicted"/>
<protein>
    <submittedName>
        <fullName evidence="3">Uncharacterized protein</fullName>
    </submittedName>
</protein>
<dbReference type="RefSeq" id="WP_020876364.1">
    <property type="nucleotide sequence ID" value="NZ_ATHJ01000073.1"/>
</dbReference>
<dbReference type="Proteomes" id="UP000014977">
    <property type="component" value="Unassembled WGS sequence"/>
</dbReference>
<feature type="region of interest" description="Disordered" evidence="1">
    <location>
        <begin position="65"/>
        <end position="86"/>
    </location>
</feature>
<keyword evidence="2" id="KW-0812">Transmembrane</keyword>